<comment type="catalytic activity">
    <reaction evidence="6">
        <text>2'-phospho-[ligated tRNA] + NAD(+) = mature tRNA + ADP-alpha-D-ribose 1'',2''-cyclic phosphate + nicotinamide</text>
        <dbReference type="Rhea" id="RHEA:23324"/>
        <dbReference type="Rhea" id="RHEA-COMP:11106"/>
        <dbReference type="Rhea" id="RHEA-COMP:11107"/>
        <dbReference type="ChEBI" id="CHEBI:17154"/>
        <dbReference type="ChEBI" id="CHEBI:57540"/>
        <dbReference type="ChEBI" id="CHEBI:76596"/>
        <dbReference type="ChEBI" id="CHEBI:82883"/>
        <dbReference type="ChEBI" id="CHEBI:85027"/>
        <dbReference type="EC" id="2.7.1.160"/>
    </reaction>
</comment>
<keyword evidence="4" id="KW-0378">Hydrolase</keyword>
<dbReference type="SMART" id="SM00479">
    <property type="entry name" value="EXOIII"/>
    <property type="match status" value="1"/>
</dbReference>
<keyword evidence="5" id="KW-0269">Exonuclease</keyword>
<dbReference type="PANTHER" id="PTHR23044">
    <property type="entry name" value="3'-5' EXONUCLEASE ERI1-RELATED"/>
    <property type="match status" value="1"/>
</dbReference>
<dbReference type="SUPFAM" id="SSF53098">
    <property type="entry name" value="Ribonuclease H-like"/>
    <property type="match status" value="1"/>
</dbReference>
<dbReference type="Pfam" id="PF00929">
    <property type="entry name" value="RNase_T"/>
    <property type="match status" value="1"/>
</dbReference>
<dbReference type="KEGG" id="tbg:TbgDal_XI6190"/>
<dbReference type="VEuPathDB" id="TriTrypDB:Tbg972.11.6190"/>
<dbReference type="GO" id="GO:0000175">
    <property type="term" value="F:3'-5'-RNA exonuclease activity"/>
    <property type="evidence" value="ECO:0007669"/>
    <property type="project" value="InterPro"/>
</dbReference>
<dbReference type="PANTHER" id="PTHR23044:SF61">
    <property type="entry name" value="3'-5' EXORIBONUCLEASE 1-RELATED"/>
    <property type="match status" value="1"/>
</dbReference>
<dbReference type="InterPro" id="IPR051274">
    <property type="entry name" value="3-5_Exoribonuclease"/>
</dbReference>
<organism evidence="9 10">
    <name type="scientific">Trypanosoma brucei gambiense (strain MHOM/CI/86/DAL972)</name>
    <dbReference type="NCBI Taxonomy" id="679716"/>
    <lineage>
        <taxon>Eukaryota</taxon>
        <taxon>Discoba</taxon>
        <taxon>Euglenozoa</taxon>
        <taxon>Kinetoplastea</taxon>
        <taxon>Metakinetoplastina</taxon>
        <taxon>Trypanosomatida</taxon>
        <taxon>Trypanosomatidae</taxon>
        <taxon>Trypanosoma</taxon>
    </lineage>
</organism>
<evidence type="ECO:0000256" key="2">
    <source>
        <dbReference type="ARBA" id="ARBA00012007"/>
    </source>
</evidence>
<dbReference type="InterPro" id="IPR012337">
    <property type="entry name" value="RNaseH-like_sf"/>
</dbReference>
<dbReference type="RefSeq" id="XP_011779765.1">
    <property type="nucleotide sequence ID" value="XM_011781463.1"/>
</dbReference>
<evidence type="ECO:0000256" key="6">
    <source>
        <dbReference type="ARBA" id="ARBA00047949"/>
    </source>
</evidence>
<evidence type="ECO:0000256" key="5">
    <source>
        <dbReference type="ARBA" id="ARBA00022839"/>
    </source>
</evidence>
<evidence type="ECO:0000313" key="10">
    <source>
        <dbReference type="Proteomes" id="UP000002316"/>
    </source>
</evidence>
<gene>
    <name evidence="9" type="ORF">TbgDal_XI6190</name>
</gene>
<evidence type="ECO:0000313" key="9">
    <source>
        <dbReference type="EMBL" id="CBH17501.1"/>
    </source>
</evidence>
<proteinExistence type="predicted"/>
<dbReference type="EMBL" id="FN554974">
    <property type="protein sequence ID" value="CBH17501.1"/>
    <property type="molecule type" value="Genomic_DNA"/>
</dbReference>
<accession>D0A750</accession>
<comment type="function">
    <text evidence="1">Catalyzes the last step of tRNA splicing, the transfer of the splice junction 2'-phosphate from ligated tRNA to NAD to produce ADP-ribose 1''-2'' cyclic phosphate.</text>
</comment>
<dbReference type="Proteomes" id="UP000002316">
    <property type="component" value="Chromosome 11"/>
</dbReference>
<evidence type="ECO:0000256" key="3">
    <source>
        <dbReference type="ARBA" id="ARBA00022722"/>
    </source>
</evidence>
<feature type="domain" description="Exonuclease" evidence="8">
    <location>
        <begin position="33"/>
        <end position="232"/>
    </location>
</feature>
<dbReference type="OrthoDB" id="448399at2759"/>
<dbReference type="EC" id="2.7.1.160" evidence="2"/>
<evidence type="ECO:0000256" key="7">
    <source>
        <dbReference type="SAM" id="MobiDB-lite"/>
    </source>
</evidence>
<feature type="region of interest" description="Disordered" evidence="7">
    <location>
        <begin position="263"/>
        <end position="285"/>
    </location>
</feature>
<sequence length="540" mass="60801">MMNISPQFKRWGQNTRNLQQQEAYPLREPPFDTYMVLDFEATCERHQRLEVPEVIEFPIVLVDARNGNTISEFQQYVRPVVNPQLSEFCTELTGITQSVVDRASTFPDVFTAAMNYLHQNNCGETEINKRYLPVTCGDWDLKTMLPIQVKACIQQGFTVNVPPSLRRWFNIKQYMQRVLSPGLGQTVSQPIHDLPDMMSVLGLEMKGRHHSGIDDCRNIAAVLCELIKLGHVITPTTDYNSELTRGTSWVNVGATTSLKPSAGLGKCQQMPHCREEGSNNSAMGRKRAASDTVNNQQSMIKRIHINVLENEDPLQDLLNLKTDDRNRMGSEDMTKEKVVIYSKALSRILRHGADKMKITISDAGYVLADDLVRCAPFSNDKAALTHLAWVVYSNDKKRFKMAYDENRRVYIRANQGHSLSGINPELVPITSETQVPFAVHGTYYSAWERIRGCGYLSTMGRQHIHFAKGMPGSDGVISGMRNTSEVLLVLDVPLLLKESVELWESANGVLLTRGVSGTGRLPLKYISSVVDRRTNDLLPR</sequence>
<dbReference type="Gene3D" id="3.30.420.10">
    <property type="entry name" value="Ribonuclease H-like superfamily/Ribonuclease H"/>
    <property type="match status" value="1"/>
</dbReference>
<dbReference type="InterPro" id="IPR047201">
    <property type="entry name" value="ERI-1_3'hExo-like"/>
</dbReference>
<dbReference type="InterPro" id="IPR042080">
    <property type="entry name" value="RNA_2'-PTrans_N"/>
</dbReference>
<dbReference type="CDD" id="cd06133">
    <property type="entry name" value="ERI-1_3'hExo_like"/>
    <property type="match status" value="1"/>
</dbReference>
<keyword evidence="9" id="KW-0808">Transferase</keyword>
<dbReference type="GeneID" id="23867629"/>
<evidence type="ECO:0000259" key="8">
    <source>
        <dbReference type="SMART" id="SM00479"/>
    </source>
</evidence>
<dbReference type="InterPro" id="IPR002745">
    <property type="entry name" value="Ptrans_KptA/Tpt1"/>
</dbReference>
<dbReference type="Pfam" id="PF01885">
    <property type="entry name" value="PTS_2-RNA"/>
    <property type="match status" value="1"/>
</dbReference>
<dbReference type="Gene3D" id="1.10.10.970">
    <property type="entry name" value="RNA 2'-phosphotransferase, Tpt1/KptA family, N-terminal domain"/>
    <property type="match status" value="1"/>
</dbReference>
<name>D0A750_TRYB9</name>
<dbReference type="InterPro" id="IPR013520">
    <property type="entry name" value="Ribonucl_H"/>
</dbReference>
<dbReference type="GO" id="GO:0003676">
    <property type="term" value="F:nucleic acid binding"/>
    <property type="evidence" value="ECO:0007669"/>
    <property type="project" value="InterPro"/>
</dbReference>
<protein>
    <recommendedName>
        <fullName evidence="2">2'-phosphotransferase</fullName>
        <ecNumber evidence="2">2.7.1.160</ecNumber>
    </recommendedName>
</protein>
<evidence type="ECO:0000256" key="1">
    <source>
        <dbReference type="ARBA" id="ARBA00003343"/>
    </source>
</evidence>
<dbReference type="Gene3D" id="3.20.170.30">
    <property type="match status" value="1"/>
</dbReference>
<dbReference type="FunFam" id="3.30.420.10:FF:000034">
    <property type="entry name" value="3'-5' exoribonuclease 1"/>
    <property type="match status" value="1"/>
</dbReference>
<reference evidence="10" key="1">
    <citation type="journal article" date="2010" name="PLoS Negl. Trop. Dis.">
        <title>The genome sequence of Trypanosoma brucei gambiense, causative agent of chronic human african trypanosomiasis.</title>
        <authorList>
            <person name="Jackson A.P."/>
            <person name="Sanders M."/>
            <person name="Berry A."/>
            <person name="McQuillan J."/>
            <person name="Aslett M.A."/>
            <person name="Quail M.A."/>
            <person name="Chukualim B."/>
            <person name="Capewell P."/>
            <person name="MacLeod A."/>
            <person name="Melville S.E."/>
            <person name="Gibson W."/>
            <person name="Barry J.D."/>
            <person name="Berriman M."/>
            <person name="Hertz-Fowler C."/>
        </authorList>
    </citation>
    <scope>NUCLEOTIDE SEQUENCE [LARGE SCALE GENOMIC DNA]</scope>
    <source>
        <strain evidence="10">MHOM/CI/86/DAL972</strain>
    </source>
</reference>
<dbReference type="InterPro" id="IPR042081">
    <property type="entry name" value="RNA_2'-PTrans_C"/>
</dbReference>
<evidence type="ECO:0000256" key="4">
    <source>
        <dbReference type="ARBA" id="ARBA00022801"/>
    </source>
</evidence>
<dbReference type="SUPFAM" id="SSF56399">
    <property type="entry name" value="ADP-ribosylation"/>
    <property type="match status" value="1"/>
</dbReference>
<dbReference type="GO" id="GO:0000215">
    <property type="term" value="F:tRNA 2'-phosphotransferase activity"/>
    <property type="evidence" value="ECO:0007669"/>
    <property type="project" value="UniProtKB-EC"/>
</dbReference>
<dbReference type="AlphaFoldDB" id="D0A750"/>
<dbReference type="InterPro" id="IPR036397">
    <property type="entry name" value="RNaseH_sf"/>
</dbReference>
<keyword evidence="3" id="KW-0540">Nuclease</keyword>
<dbReference type="FunFam" id="3.20.170.30:FF:000002">
    <property type="entry name" value="Phosphotransferase, putative"/>
    <property type="match status" value="1"/>
</dbReference>